<evidence type="ECO:0000313" key="2">
    <source>
        <dbReference type="Proteomes" id="UP000054223"/>
    </source>
</evidence>
<name>A0A9X0L613_SOLP1</name>
<dbReference type="Proteomes" id="UP000054223">
    <property type="component" value="Unassembled WGS sequence"/>
</dbReference>
<sequence>MFLEAEGTDFLKRFKEATTDLHKEINKQNSRLIDHLTSSTLDLEINTQTMIDNLSYEISEVVQDVKSQTKVLEAHTESFVETLQQETSDIKEQLESQDIAKLLKQINDNIIRTAWKSNRILEHLGLEDPEITYERNMFKGYLQAMKNISNKNSTEVSNDFFEDMYNMSNRIIKDNYTINDIKSWFDEMKPTN</sequence>
<organism evidence="1 2">
    <name type="scientific">Solirubrum puertoriconensis</name>
    <dbReference type="NCBI Taxonomy" id="1751427"/>
    <lineage>
        <taxon>Bacteria</taxon>
        <taxon>Pseudomonadati</taxon>
        <taxon>Bacteroidota</taxon>
        <taxon>Cytophagia</taxon>
        <taxon>Cytophagales</taxon>
    </lineage>
</organism>
<dbReference type="AlphaFoldDB" id="A0A9X0L613"/>
<reference evidence="1 2" key="1">
    <citation type="submission" date="2015-11" db="EMBL/GenBank/DDBJ databases">
        <title>Solirubrum puertoriconensis gen. nov. an environmental bacteria isolated in Puerto Rico.</title>
        <authorList>
            <person name="Cuebas-Irizarry M.F."/>
            <person name="Montalvo-Rodriguez R."/>
        </authorList>
    </citation>
    <scope>NUCLEOTIDE SEQUENCE [LARGE SCALE GENOMIC DNA]</scope>
    <source>
        <strain evidence="1 2">MC1A</strain>
    </source>
</reference>
<evidence type="ECO:0000313" key="1">
    <source>
        <dbReference type="EMBL" id="KUG09339.1"/>
    </source>
</evidence>
<comment type="caution">
    <text evidence="1">The sequence shown here is derived from an EMBL/GenBank/DDBJ whole genome shotgun (WGS) entry which is preliminary data.</text>
</comment>
<dbReference type="EMBL" id="LNAL01000003">
    <property type="protein sequence ID" value="KUG09339.1"/>
    <property type="molecule type" value="Genomic_DNA"/>
</dbReference>
<keyword evidence="2" id="KW-1185">Reference proteome</keyword>
<proteinExistence type="predicted"/>
<gene>
    <name evidence="1" type="ORF">ASU33_16515</name>
</gene>
<protein>
    <submittedName>
        <fullName evidence="1">Uncharacterized protein</fullName>
    </submittedName>
</protein>
<accession>A0A9X0L613</accession>